<reference evidence="9 10" key="1">
    <citation type="journal article" date="2014" name="BMC Genomics">
        <title>Comparison of environmental and isolate Sulfobacillus genomes reveals diverse carbon, sulfur, nitrogen, and hydrogen metabolisms.</title>
        <authorList>
            <person name="Justice N.B."/>
            <person name="Norman A."/>
            <person name="Brown C.T."/>
            <person name="Singh A."/>
            <person name="Thomas B.C."/>
            <person name="Banfield J.F."/>
        </authorList>
    </citation>
    <scope>NUCLEOTIDE SEQUENCE [LARGE SCALE GENOMIC DNA]</scope>
    <source>
        <strain evidence="9">AMDSBA1</strain>
    </source>
</reference>
<evidence type="ECO:0000259" key="8">
    <source>
        <dbReference type="PROSITE" id="PS51987"/>
    </source>
</evidence>
<keyword evidence="4" id="KW-0067">ATP-binding</keyword>
<gene>
    <name evidence="9" type="ORF">C7B43_14450</name>
</gene>
<dbReference type="Pfam" id="PF16952">
    <property type="entry name" value="Gln-synt_N_2"/>
    <property type="match status" value="1"/>
</dbReference>
<dbReference type="EMBL" id="PXYT01000039">
    <property type="protein sequence ID" value="PSR26236.1"/>
    <property type="molecule type" value="Genomic_DNA"/>
</dbReference>
<evidence type="ECO:0000256" key="5">
    <source>
        <dbReference type="PROSITE-ProRule" id="PRU01330"/>
    </source>
</evidence>
<dbReference type="Pfam" id="PF00120">
    <property type="entry name" value="Gln-synt_C"/>
    <property type="match status" value="1"/>
</dbReference>
<dbReference type="PANTHER" id="PTHR43785:SF2">
    <property type="entry name" value="TYPE-1 GLUTAMINE SYNTHETASE 1"/>
    <property type="match status" value="1"/>
</dbReference>
<organism evidence="9 10">
    <name type="scientific">Sulfobacillus benefaciens</name>
    <dbReference type="NCBI Taxonomy" id="453960"/>
    <lineage>
        <taxon>Bacteria</taxon>
        <taxon>Bacillati</taxon>
        <taxon>Bacillota</taxon>
        <taxon>Clostridia</taxon>
        <taxon>Eubacteriales</taxon>
        <taxon>Clostridiales Family XVII. Incertae Sedis</taxon>
        <taxon>Sulfobacillus</taxon>
    </lineage>
</organism>
<evidence type="ECO:0000259" key="7">
    <source>
        <dbReference type="PROSITE" id="PS51986"/>
    </source>
</evidence>
<dbReference type="InterPro" id="IPR036651">
    <property type="entry name" value="Gln_synt_N_sf"/>
</dbReference>
<evidence type="ECO:0000256" key="2">
    <source>
        <dbReference type="ARBA" id="ARBA00022598"/>
    </source>
</evidence>
<dbReference type="GO" id="GO:0006542">
    <property type="term" value="P:glutamine biosynthetic process"/>
    <property type="evidence" value="ECO:0007669"/>
    <property type="project" value="InterPro"/>
</dbReference>
<feature type="domain" description="GS beta-grasp" evidence="7">
    <location>
        <begin position="13"/>
        <end position="104"/>
    </location>
</feature>
<dbReference type="InterPro" id="IPR014746">
    <property type="entry name" value="Gln_synth/guanido_kin_cat_dom"/>
</dbReference>
<evidence type="ECO:0000313" key="10">
    <source>
        <dbReference type="Proteomes" id="UP000242699"/>
    </source>
</evidence>
<protein>
    <submittedName>
        <fullName evidence="9">Glutamine synthetase</fullName>
    </submittedName>
</protein>
<dbReference type="Gene3D" id="3.30.590.10">
    <property type="entry name" value="Glutamine synthetase/guanido kinase, catalytic domain"/>
    <property type="match status" value="1"/>
</dbReference>
<dbReference type="GO" id="GO:0004356">
    <property type="term" value="F:glutamine synthetase activity"/>
    <property type="evidence" value="ECO:0007669"/>
    <property type="project" value="InterPro"/>
</dbReference>
<feature type="domain" description="GS catalytic" evidence="8">
    <location>
        <begin position="111"/>
        <end position="444"/>
    </location>
</feature>
<evidence type="ECO:0000256" key="6">
    <source>
        <dbReference type="RuleBase" id="RU000384"/>
    </source>
</evidence>
<dbReference type="SMART" id="SM01230">
    <property type="entry name" value="Gln-synt_C"/>
    <property type="match status" value="1"/>
</dbReference>
<evidence type="ECO:0000313" key="9">
    <source>
        <dbReference type="EMBL" id="PSR26236.1"/>
    </source>
</evidence>
<comment type="similarity">
    <text evidence="1 5 6">Belongs to the glutamine synthetase family.</text>
</comment>
<dbReference type="PROSITE" id="PS51987">
    <property type="entry name" value="GS_CATALYTIC"/>
    <property type="match status" value="1"/>
</dbReference>
<dbReference type="GO" id="GO:0005524">
    <property type="term" value="F:ATP binding"/>
    <property type="evidence" value="ECO:0007669"/>
    <property type="project" value="UniProtKB-KW"/>
</dbReference>
<dbReference type="PROSITE" id="PS51986">
    <property type="entry name" value="GS_BETA_GRASP"/>
    <property type="match status" value="1"/>
</dbReference>
<dbReference type="InterPro" id="IPR008146">
    <property type="entry name" value="Gln_synth_cat_dom"/>
</dbReference>
<dbReference type="PANTHER" id="PTHR43785">
    <property type="entry name" value="GAMMA-GLUTAMYLPUTRESCINE SYNTHETASE"/>
    <property type="match status" value="1"/>
</dbReference>
<keyword evidence="3" id="KW-0547">Nucleotide-binding</keyword>
<evidence type="ECO:0000256" key="3">
    <source>
        <dbReference type="ARBA" id="ARBA00022741"/>
    </source>
</evidence>
<evidence type="ECO:0000256" key="4">
    <source>
        <dbReference type="ARBA" id="ARBA00022840"/>
    </source>
</evidence>
<name>A0A2T2WVI0_9FIRM</name>
<dbReference type="InterPro" id="IPR008147">
    <property type="entry name" value="Gln_synt_N"/>
</dbReference>
<comment type="caution">
    <text evidence="9">The sequence shown here is derived from an EMBL/GenBank/DDBJ whole genome shotgun (WGS) entry which is preliminary data.</text>
</comment>
<evidence type="ECO:0000256" key="1">
    <source>
        <dbReference type="ARBA" id="ARBA00009897"/>
    </source>
</evidence>
<dbReference type="Proteomes" id="UP000242699">
    <property type="component" value="Unassembled WGS sequence"/>
</dbReference>
<dbReference type="Gene3D" id="3.10.20.70">
    <property type="entry name" value="Glutamine synthetase, N-terminal domain"/>
    <property type="match status" value="1"/>
</dbReference>
<sequence length="444" mass="49147">MTLDNIFQKVKHEHIRFVRFLYCDNGGIIRGKSAYAPTLTARMTGGIGLTVAMQAMNSLDQLQPMKGMGPVGEVRLVPDASTFRILPYAPHSAAVLTDMTTLEGNPWEACPRSFLARMELKARALGITVLASIENEFSLILDDKPWDDTLCFSSQGMLASQEFVDELAEDLDHQGIVLEQYYPELAPGQHEISVRHQDAMRAADQQIYTRETIRAVAANHGLRVSFAPKPWVDQAGNGGHIHFSLVDEAGNNLIYEPHDPYQLSPLGYEFMAGILFHLPALLALTAPTVNSYQRLVPNTWSGGYSCWGPDNREAPLRIASPLKSRESQSVNIELKAADLSANPYLALGGLIAAGLDGITQHREIGKPALVNPDQLTDHERQIMGIVRLPQTLSRALDYLTQNPVLTDALGDLLLNSYVAVKRSEVAFYDDKSPDDIAAWHRFRY</sequence>
<proteinExistence type="inferred from homology"/>
<dbReference type="SUPFAM" id="SSF55931">
    <property type="entry name" value="Glutamine synthetase/guanido kinase"/>
    <property type="match status" value="1"/>
</dbReference>
<keyword evidence="2" id="KW-0436">Ligase</keyword>
<dbReference type="SUPFAM" id="SSF54368">
    <property type="entry name" value="Glutamine synthetase, N-terminal domain"/>
    <property type="match status" value="1"/>
</dbReference>
<accession>A0A2T2WVI0</accession>
<dbReference type="AlphaFoldDB" id="A0A2T2WVI0"/>